<dbReference type="GO" id="GO:0000727">
    <property type="term" value="P:double-strand break repair via break-induced replication"/>
    <property type="evidence" value="ECO:0007669"/>
    <property type="project" value="TreeGrafter"/>
</dbReference>
<dbReference type="GO" id="GO:0003697">
    <property type="term" value="F:single-stranded DNA binding"/>
    <property type="evidence" value="ECO:0007669"/>
    <property type="project" value="TreeGrafter"/>
</dbReference>
<evidence type="ECO:0000256" key="6">
    <source>
        <dbReference type="ARBA" id="ARBA00023306"/>
    </source>
</evidence>
<dbReference type="GO" id="GO:1902977">
    <property type="term" value="P:mitotic DNA replication preinitiation complex assembly"/>
    <property type="evidence" value="ECO:0007669"/>
    <property type="project" value="TreeGrafter"/>
</dbReference>
<dbReference type="PANTHER" id="PTHR28124">
    <property type="entry name" value="DNA REPLICATION REGULATOR SLD2"/>
    <property type="match status" value="1"/>
</dbReference>
<comment type="function">
    <text evidence="7">Has a role in the initiation of DNA replication. Required at S-phase checkpoint.</text>
</comment>
<evidence type="ECO:0000313" key="9">
    <source>
        <dbReference type="EMBL" id="CAA7268001.1"/>
    </source>
</evidence>
<gene>
    <name evidence="9" type="ORF">AAE3_LOCUS10278</name>
</gene>
<evidence type="ECO:0000256" key="2">
    <source>
        <dbReference type="ARBA" id="ARBA00007276"/>
    </source>
</evidence>
<dbReference type="FunFam" id="1.10.10.1460:FF:000001">
    <property type="entry name" value="DNA replication regulator Sld2"/>
    <property type="match status" value="1"/>
</dbReference>
<feature type="compositionally biased region" description="Polar residues" evidence="8">
    <location>
        <begin position="307"/>
        <end position="319"/>
    </location>
</feature>
<keyword evidence="4 7" id="KW-0235">DNA replication</keyword>
<evidence type="ECO:0000256" key="5">
    <source>
        <dbReference type="ARBA" id="ARBA00023242"/>
    </source>
</evidence>
<feature type="compositionally biased region" description="Low complexity" evidence="8">
    <location>
        <begin position="328"/>
        <end position="339"/>
    </location>
</feature>
<dbReference type="Proteomes" id="UP000467700">
    <property type="component" value="Unassembled WGS sequence"/>
</dbReference>
<dbReference type="Pfam" id="PF11719">
    <property type="entry name" value="Drc1-Sld2"/>
    <property type="match status" value="1"/>
</dbReference>
<dbReference type="InterPro" id="IPR040203">
    <property type="entry name" value="Sld2"/>
</dbReference>
<feature type="region of interest" description="Disordered" evidence="8">
    <location>
        <begin position="529"/>
        <end position="557"/>
    </location>
</feature>
<feature type="region of interest" description="Disordered" evidence="8">
    <location>
        <begin position="281"/>
        <end position="407"/>
    </location>
</feature>
<protein>
    <recommendedName>
        <fullName evidence="3 7">DNA replication regulator SLD2</fullName>
    </recommendedName>
</protein>
<feature type="compositionally biased region" description="Acidic residues" evidence="8">
    <location>
        <begin position="218"/>
        <end position="230"/>
    </location>
</feature>
<comment type="similarity">
    <text evidence="2 7">Belongs to the SLD2 family.</text>
</comment>
<dbReference type="GO" id="GO:0006270">
    <property type="term" value="P:DNA replication initiation"/>
    <property type="evidence" value="ECO:0007669"/>
    <property type="project" value="UniProtKB-UniRule"/>
</dbReference>
<keyword evidence="5 7" id="KW-0539">Nucleus</keyword>
<keyword evidence="10" id="KW-1185">Reference proteome</keyword>
<dbReference type="Gene3D" id="1.10.10.1460">
    <property type="match status" value="1"/>
</dbReference>
<evidence type="ECO:0000256" key="3">
    <source>
        <dbReference type="ARBA" id="ARBA00018363"/>
    </source>
</evidence>
<evidence type="ECO:0000256" key="8">
    <source>
        <dbReference type="SAM" id="MobiDB-lite"/>
    </source>
</evidence>
<sequence>MAELATVRAEIKTWERSFKDINGRAATVDDIRQNNDIAAKYKLYKKLSKAAPPSTVNAPEKSKSSTPPSTPPRSTRPKDAHTLLLSKPRAIQPTAPLAAFNPFSPQKKQKGKEKEKNSNNLAELPRTNLFGKLQSTPRRKRGLSPDPFPPIRPEPKSSTASMSIFSLALPPAPTSAVSRARKRLRGEPVSPSPNKDKRRRVTSQTTLPFPRLNLEAPGSDDEGDDADVAEADSSFVDNSPVKVSRAGKLFPQLFEESQTLAEGTGSKGDVDMDMEVDGLLKPAQAINGIKPTKSTTRRTDSSKSVVKASTNAASVSKLKSTAIHANDSSLVSEASSSRSSTKRPLSDDEADEIDPQPILRSKSPLIPPSPPPSSAISSFNRPGKNASKAKVTTKGKKKAKVEGESLTDGSDELEIGAKLKVVTRSTMHSQRAAAEVVEDDILFDSDPILGYARFAVPRGPLPNAAQQEDGHVEIDLPDELRRVLAFQVVSSGHVSEDRLVQGLMYGRRVGPYNPDKGGEIWDVGEDNHAVSAGDTESNVVEEDDWEGEPVPWEVGEL</sequence>
<dbReference type="PANTHER" id="PTHR28124:SF1">
    <property type="entry name" value="DNA REPLICATION REGULATOR SLD2"/>
    <property type="match status" value="1"/>
</dbReference>
<feature type="region of interest" description="Disordered" evidence="8">
    <location>
        <begin position="49"/>
        <end position="238"/>
    </location>
</feature>
<comment type="caution">
    <text evidence="9">The sequence shown here is derived from an EMBL/GenBank/DDBJ whole genome shotgun (WGS) entry which is preliminary data.</text>
</comment>
<proteinExistence type="inferred from homology"/>
<dbReference type="AlphaFoldDB" id="A0A8S0XXS1"/>
<accession>A0A8S0XXS1</accession>
<reference evidence="9 10" key="1">
    <citation type="submission" date="2020-01" db="EMBL/GenBank/DDBJ databases">
        <authorList>
            <person name="Gupta K D."/>
        </authorList>
    </citation>
    <scope>NUCLEOTIDE SEQUENCE [LARGE SCALE GENOMIC DNA]</scope>
</reference>
<evidence type="ECO:0000313" key="10">
    <source>
        <dbReference type="Proteomes" id="UP000467700"/>
    </source>
</evidence>
<evidence type="ECO:0000256" key="4">
    <source>
        <dbReference type="ARBA" id="ARBA00022705"/>
    </source>
</evidence>
<dbReference type="GO" id="GO:0003688">
    <property type="term" value="F:DNA replication origin binding"/>
    <property type="evidence" value="ECO:0007669"/>
    <property type="project" value="TreeGrafter"/>
</dbReference>
<evidence type="ECO:0000256" key="1">
    <source>
        <dbReference type="ARBA" id="ARBA00004123"/>
    </source>
</evidence>
<dbReference type="EMBL" id="CACVBS010000065">
    <property type="protein sequence ID" value="CAA7268001.1"/>
    <property type="molecule type" value="Genomic_DNA"/>
</dbReference>
<dbReference type="OrthoDB" id="8775810at2759"/>
<dbReference type="InterPro" id="IPR021110">
    <property type="entry name" value="DNA_rep_checkpnt_protein"/>
</dbReference>
<comment type="subcellular location">
    <subcellularLocation>
        <location evidence="1 7">Nucleus</location>
    </subcellularLocation>
</comment>
<name>A0A8S0XXS1_CYCAE</name>
<keyword evidence="6 7" id="KW-0131">Cell cycle</keyword>
<dbReference type="GO" id="GO:0031261">
    <property type="term" value="C:DNA replication preinitiation complex"/>
    <property type="evidence" value="ECO:0007669"/>
    <property type="project" value="TreeGrafter"/>
</dbReference>
<evidence type="ECO:0000256" key="7">
    <source>
        <dbReference type="RuleBase" id="RU367067"/>
    </source>
</evidence>
<organism evidence="9 10">
    <name type="scientific">Cyclocybe aegerita</name>
    <name type="common">Black poplar mushroom</name>
    <name type="synonym">Agrocybe aegerita</name>
    <dbReference type="NCBI Taxonomy" id="1973307"/>
    <lineage>
        <taxon>Eukaryota</taxon>
        <taxon>Fungi</taxon>
        <taxon>Dikarya</taxon>
        <taxon>Basidiomycota</taxon>
        <taxon>Agaricomycotina</taxon>
        <taxon>Agaricomycetes</taxon>
        <taxon>Agaricomycetidae</taxon>
        <taxon>Agaricales</taxon>
        <taxon>Agaricineae</taxon>
        <taxon>Bolbitiaceae</taxon>
        <taxon>Cyclocybe</taxon>
    </lineage>
</organism>